<dbReference type="GO" id="GO:0004252">
    <property type="term" value="F:serine-type endopeptidase activity"/>
    <property type="evidence" value="ECO:0007669"/>
    <property type="project" value="InterPro"/>
</dbReference>
<name>A0A1I6IF93_9FIRM</name>
<feature type="transmembrane region" description="Helical" evidence="5">
    <location>
        <begin position="93"/>
        <end position="113"/>
    </location>
</feature>
<comment type="subcellular location">
    <subcellularLocation>
        <location evidence="1">Membrane</location>
        <topology evidence="1">Multi-pass membrane protein</topology>
    </subcellularLocation>
</comment>
<evidence type="ECO:0000313" key="8">
    <source>
        <dbReference type="Proteomes" id="UP000199659"/>
    </source>
</evidence>
<dbReference type="Pfam" id="PF01694">
    <property type="entry name" value="Rhomboid"/>
    <property type="match status" value="1"/>
</dbReference>
<protein>
    <submittedName>
        <fullName evidence="7">GlpG protein</fullName>
    </submittedName>
</protein>
<dbReference type="SUPFAM" id="SSF144091">
    <property type="entry name" value="Rhomboid-like"/>
    <property type="match status" value="1"/>
</dbReference>
<feature type="transmembrane region" description="Helical" evidence="5">
    <location>
        <begin position="143"/>
        <end position="160"/>
    </location>
</feature>
<evidence type="ECO:0000256" key="1">
    <source>
        <dbReference type="ARBA" id="ARBA00004141"/>
    </source>
</evidence>
<evidence type="ECO:0000256" key="2">
    <source>
        <dbReference type="ARBA" id="ARBA00022692"/>
    </source>
</evidence>
<keyword evidence="2 5" id="KW-0812">Transmembrane</keyword>
<dbReference type="Gene3D" id="1.20.1540.10">
    <property type="entry name" value="Rhomboid-like"/>
    <property type="match status" value="1"/>
</dbReference>
<dbReference type="InterPro" id="IPR035952">
    <property type="entry name" value="Rhomboid-like_sf"/>
</dbReference>
<evidence type="ECO:0000259" key="6">
    <source>
        <dbReference type="Pfam" id="PF01694"/>
    </source>
</evidence>
<proteinExistence type="predicted"/>
<dbReference type="STRING" id="37658.SAMN05661086_00787"/>
<organism evidence="7 8">
    <name type="scientific">Anaeromicropila populeti</name>
    <dbReference type="NCBI Taxonomy" id="37658"/>
    <lineage>
        <taxon>Bacteria</taxon>
        <taxon>Bacillati</taxon>
        <taxon>Bacillota</taxon>
        <taxon>Clostridia</taxon>
        <taxon>Lachnospirales</taxon>
        <taxon>Lachnospiraceae</taxon>
        <taxon>Anaeromicropila</taxon>
    </lineage>
</organism>
<feature type="transmembrane region" description="Helical" evidence="5">
    <location>
        <begin position="12"/>
        <end position="33"/>
    </location>
</feature>
<sequence>MKSNGKKIKISFNSPVILGFTLICFAALILSYVTNGASNNAIFSVYRSSLFSPLTYVRLVGHIFGHAGWEHFIGNIMLILVVGPLLEEKYGSLNMVFVILATALVTGIANCMLFSNVQLLGASGVVFALILLSSFTSIKEGRIPLTFILVAVIYIGKQVYDGLFVMDNVSNLTHILGGIVGASLGYMMNRNKMSRY</sequence>
<dbReference type="EMBL" id="FOYZ01000002">
    <property type="protein sequence ID" value="SFR65324.1"/>
    <property type="molecule type" value="Genomic_DNA"/>
</dbReference>
<feature type="transmembrane region" description="Helical" evidence="5">
    <location>
        <begin position="119"/>
        <end position="136"/>
    </location>
</feature>
<dbReference type="PANTHER" id="PTHR43066">
    <property type="entry name" value="RHOMBOID-RELATED PROTEIN"/>
    <property type="match status" value="1"/>
</dbReference>
<keyword evidence="8" id="KW-1185">Reference proteome</keyword>
<gene>
    <name evidence="7" type="ORF">SAMN05661086_00787</name>
</gene>
<evidence type="ECO:0000313" key="7">
    <source>
        <dbReference type="EMBL" id="SFR65324.1"/>
    </source>
</evidence>
<keyword evidence="3 5" id="KW-1133">Transmembrane helix</keyword>
<evidence type="ECO:0000256" key="5">
    <source>
        <dbReference type="SAM" id="Phobius"/>
    </source>
</evidence>
<dbReference type="OrthoDB" id="5419261at2"/>
<evidence type="ECO:0000256" key="4">
    <source>
        <dbReference type="ARBA" id="ARBA00023136"/>
    </source>
</evidence>
<dbReference type="Proteomes" id="UP000199659">
    <property type="component" value="Unassembled WGS sequence"/>
</dbReference>
<keyword evidence="4 5" id="KW-0472">Membrane</keyword>
<feature type="domain" description="Peptidase S54 rhomboid" evidence="6">
    <location>
        <begin position="56"/>
        <end position="189"/>
    </location>
</feature>
<dbReference type="RefSeq" id="WP_092559386.1">
    <property type="nucleotide sequence ID" value="NZ_FOYZ01000002.1"/>
</dbReference>
<evidence type="ECO:0000256" key="3">
    <source>
        <dbReference type="ARBA" id="ARBA00022989"/>
    </source>
</evidence>
<dbReference type="GO" id="GO:0016020">
    <property type="term" value="C:membrane"/>
    <property type="evidence" value="ECO:0007669"/>
    <property type="project" value="UniProtKB-SubCell"/>
</dbReference>
<dbReference type="InterPro" id="IPR022764">
    <property type="entry name" value="Peptidase_S54_rhomboid_dom"/>
</dbReference>
<feature type="transmembrane region" description="Helical" evidence="5">
    <location>
        <begin position="172"/>
        <end position="189"/>
    </location>
</feature>
<dbReference type="AlphaFoldDB" id="A0A1I6IF93"/>
<feature type="transmembrane region" description="Helical" evidence="5">
    <location>
        <begin position="63"/>
        <end position="86"/>
    </location>
</feature>
<accession>A0A1I6IF93</accession>
<reference evidence="7 8" key="1">
    <citation type="submission" date="2016-10" db="EMBL/GenBank/DDBJ databases">
        <authorList>
            <person name="de Groot N.N."/>
        </authorList>
    </citation>
    <scope>NUCLEOTIDE SEQUENCE [LARGE SCALE GENOMIC DNA]</scope>
    <source>
        <strain evidence="7 8">743A</strain>
    </source>
</reference>